<accession>X1PDU7</accession>
<dbReference type="AlphaFoldDB" id="X1PDU7"/>
<reference evidence="1" key="1">
    <citation type="journal article" date="2014" name="Front. Microbiol.">
        <title>High frequency of phylogenetically diverse reductive dehalogenase-homologous genes in deep subseafloor sedimentary metagenomes.</title>
        <authorList>
            <person name="Kawai M."/>
            <person name="Futagami T."/>
            <person name="Toyoda A."/>
            <person name="Takaki Y."/>
            <person name="Nishi S."/>
            <person name="Hori S."/>
            <person name="Arai W."/>
            <person name="Tsubouchi T."/>
            <person name="Morono Y."/>
            <person name="Uchiyama I."/>
            <person name="Ito T."/>
            <person name="Fujiyama A."/>
            <person name="Inagaki F."/>
            <person name="Takami H."/>
        </authorList>
    </citation>
    <scope>NUCLEOTIDE SEQUENCE</scope>
    <source>
        <strain evidence="1">Expedition CK06-06</strain>
    </source>
</reference>
<gene>
    <name evidence="1" type="ORF">S06H3_40836</name>
</gene>
<comment type="caution">
    <text evidence="1">The sequence shown here is derived from an EMBL/GenBank/DDBJ whole genome shotgun (WGS) entry which is preliminary data.</text>
</comment>
<name>X1PDU7_9ZZZZ</name>
<feature type="non-terminal residue" evidence="1">
    <location>
        <position position="35"/>
    </location>
</feature>
<proteinExistence type="predicted"/>
<sequence length="35" mass="3682">MSSKLALIYHDLAVLLDAGLPIIKSLDTVSEGLQG</sequence>
<evidence type="ECO:0000313" key="1">
    <source>
        <dbReference type="EMBL" id="GAI40656.1"/>
    </source>
</evidence>
<dbReference type="EMBL" id="BARV01025100">
    <property type="protein sequence ID" value="GAI40656.1"/>
    <property type="molecule type" value="Genomic_DNA"/>
</dbReference>
<protein>
    <submittedName>
        <fullName evidence="1">Uncharacterized protein</fullName>
    </submittedName>
</protein>
<organism evidence="1">
    <name type="scientific">marine sediment metagenome</name>
    <dbReference type="NCBI Taxonomy" id="412755"/>
    <lineage>
        <taxon>unclassified sequences</taxon>
        <taxon>metagenomes</taxon>
        <taxon>ecological metagenomes</taxon>
    </lineage>
</organism>